<evidence type="ECO:0000313" key="2">
    <source>
        <dbReference type="Proteomes" id="UP001233999"/>
    </source>
</evidence>
<dbReference type="Proteomes" id="UP001233999">
    <property type="component" value="Unassembled WGS sequence"/>
</dbReference>
<keyword evidence="2" id="KW-1185">Reference proteome</keyword>
<evidence type="ECO:0000313" key="1">
    <source>
        <dbReference type="EMBL" id="KAJ9595182.1"/>
    </source>
</evidence>
<sequence>ADLLDSTKATSTAMSTITVSRVLFLHKHDCSTLRQQLRLLLKRPAEDVEVLKTVKASQK</sequence>
<organism evidence="1 2">
    <name type="scientific">Diploptera punctata</name>
    <name type="common">Pacific beetle cockroach</name>
    <dbReference type="NCBI Taxonomy" id="6984"/>
    <lineage>
        <taxon>Eukaryota</taxon>
        <taxon>Metazoa</taxon>
        <taxon>Ecdysozoa</taxon>
        <taxon>Arthropoda</taxon>
        <taxon>Hexapoda</taxon>
        <taxon>Insecta</taxon>
        <taxon>Pterygota</taxon>
        <taxon>Neoptera</taxon>
        <taxon>Polyneoptera</taxon>
        <taxon>Dictyoptera</taxon>
        <taxon>Blattodea</taxon>
        <taxon>Blaberoidea</taxon>
        <taxon>Blaberidae</taxon>
        <taxon>Diplopterinae</taxon>
        <taxon>Diploptera</taxon>
    </lineage>
</organism>
<dbReference type="EMBL" id="JASPKZ010002687">
    <property type="protein sequence ID" value="KAJ9595182.1"/>
    <property type="molecule type" value="Genomic_DNA"/>
</dbReference>
<gene>
    <name evidence="1" type="ORF">L9F63_013540</name>
</gene>
<proteinExistence type="predicted"/>
<comment type="caution">
    <text evidence="1">The sequence shown here is derived from an EMBL/GenBank/DDBJ whole genome shotgun (WGS) entry which is preliminary data.</text>
</comment>
<dbReference type="AlphaFoldDB" id="A0AAD8EMQ0"/>
<reference evidence="1" key="1">
    <citation type="journal article" date="2023" name="IScience">
        <title>Live-bearing cockroach genome reveals convergent evolutionary mechanisms linked to viviparity in insects and beyond.</title>
        <authorList>
            <person name="Fouks B."/>
            <person name="Harrison M.C."/>
            <person name="Mikhailova A.A."/>
            <person name="Marchal E."/>
            <person name="English S."/>
            <person name="Carruthers M."/>
            <person name="Jennings E.C."/>
            <person name="Chiamaka E.L."/>
            <person name="Frigard R.A."/>
            <person name="Pippel M."/>
            <person name="Attardo G.M."/>
            <person name="Benoit J.B."/>
            <person name="Bornberg-Bauer E."/>
            <person name="Tobe S.S."/>
        </authorList>
    </citation>
    <scope>NUCLEOTIDE SEQUENCE</scope>
    <source>
        <strain evidence="1">Stay&amp;Tobe</strain>
    </source>
</reference>
<name>A0AAD8EMQ0_DIPPU</name>
<accession>A0AAD8EMQ0</accession>
<feature type="non-terminal residue" evidence="1">
    <location>
        <position position="59"/>
    </location>
</feature>
<protein>
    <submittedName>
        <fullName evidence="1">Uncharacterized protein</fullName>
    </submittedName>
</protein>
<reference evidence="1" key="2">
    <citation type="submission" date="2023-05" db="EMBL/GenBank/DDBJ databases">
        <authorList>
            <person name="Fouks B."/>
        </authorList>
    </citation>
    <scope>NUCLEOTIDE SEQUENCE</scope>
    <source>
        <strain evidence="1">Stay&amp;Tobe</strain>
        <tissue evidence="1">Testes</tissue>
    </source>
</reference>
<feature type="non-terminal residue" evidence="1">
    <location>
        <position position="1"/>
    </location>
</feature>